<dbReference type="InterPro" id="IPR045596">
    <property type="entry name" value="DUF6459"/>
</dbReference>
<accession>A0ABX8EK45</accession>
<reference evidence="1 2" key="1">
    <citation type="submission" date="2021-05" db="EMBL/GenBank/DDBJ databases">
        <title>Complete genome of Nocardioides aquaticus KCTC 9944T isolated from meromictic and hypersaline Ekho Lake, Antarctica.</title>
        <authorList>
            <person name="Hwang K."/>
            <person name="Kim K.M."/>
            <person name="Choe H."/>
        </authorList>
    </citation>
    <scope>NUCLEOTIDE SEQUENCE [LARGE SCALE GENOMIC DNA]</scope>
    <source>
        <strain evidence="1 2">KCTC 9944</strain>
    </source>
</reference>
<name>A0ABX8EK45_9ACTN</name>
<evidence type="ECO:0000313" key="1">
    <source>
        <dbReference type="EMBL" id="QVT80894.1"/>
    </source>
</evidence>
<dbReference type="Pfam" id="PF20060">
    <property type="entry name" value="DUF6459"/>
    <property type="match status" value="1"/>
</dbReference>
<sequence length="157" mass="16799">MSSTVVPLRPPVPMVGVQGTLALALVPRREPPPVAAVPPGDDGSRTVEAWARRVVQAALEIVGGDRPASQLVRWVDGEVLSDLQRRAWLVAHAGGHTPGVARVQPVRPRVLSVHTCVIAEGVVEAGVHAAHGPRSRAVATRFERRRGRWVCTALDFS</sequence>
<keyword evidence="2" id="KW-1185">Reference proteome</keyword>
<evidence type="ECO:0000313" key="2">
    <source>
        <dbReference type="Proteomes" id="UP000679307"/>
    </source>
</evidence>
<dbReference type="EMBL" id="CP075371">
    <property type="protein sequence ID" value="QVT80894.1"/>
    <property type="molecule type" value="Genomic_DNA"/>
</dbReference>
<organism evidence="1 2">
    <name type="scientific">Nocardioides aquaticus</name>
    <dbReference type="NCBI Taxonomy" id="160826"/>
    <lineage>
        <taxon>Bacteria</taxon>
        <taxon>Bacillati</taxon>
        <taxon>Actinomycetota</taxon>
        <taxon>Actinomycetes</taxon>
        <taxon>Propionibacteriales</taxon>
        <taxon>Nocardioidaceae</taxon>
        <taxon>Nocardioides</taxon>
    </lineage>
</organism>
<gene>
    <name evidence="1" type="ORF">ENKNEFLB_03295</name>
</gene>
<dbReference type="RefSeq" id="WP_214056364.1">
    <property type="nucleotide sequence ID" value="NZ_BAAAHS010000202.1"/>
</dbReference>
<protein>
    <recommendedName>
        <fullName evidence="3">Energy transducer TonB</fullName>
    </recommendedName>
</protein>
<proteinExistence type="predicted"/>
<dbReference type="Proteomes" id="UP000679307">
    <property type="component" value="Chromosome"/>
</dbReference>
<evidence type="ECO:0008006" key="3">
    <source>
        <dbReference type="Google" id="ProtNLM"/>
    </source>
</evidence>